<accession>D2VH25</accession>
<dbReference type="RefSeq" id="XP_002676654.1">
    <property type="nucleotide sequence ID" value="XM_002676608.1"/>
</dbReference>
<proteinExistence type="predicted"/>
<name>D2VH25_NAEGR</name>
<evidence type="ECO:0000313" key="1">
    <source>
        <dbReference type="EMBL" id="EFC43910.1"/>
    </source>
</evidence>
<dbReference type="OMA" id="DIGKSHF"/>
<dbReference type="InParanoid" id="D2VH25"/>
<gene>
    <name evidence="1" type="ORF">NAEGRDRAFT_68252</name>
</gene>
<dbReference type="VEuPathDB" id="AmoebaDB:NAEGRDRAFT_68252"/>
<dbReference type="EMBL" id="GG738871">
    <property type="protein sequence ID" value="EFC43910.1"/>
    <property type="molecule type" value="Genomic_DNA"/>
</dbReference>
<dbReference type="GeneID" id="8847762"/>
<sequence length="368" mass="43563">MRVGMDFDLLSEDFSLTDVDDGSLMCLKLIYDDFIREVFKEEIEKRFYSPVESDGRRVNPYHRHNFIINEQTLQQLNIEDLRENLELYNLIVPIINRGIMKSCVNSAEIDIKLFTIGKKGVFKFVAPTLVKEFSTVSKLYKTLKENPSTKDTFYELPNDIGKSHFNIETWTLIFDIIDEIFKDALSEKSTFLLWNFLLRDERIKNAKLFFRLESFLELFKIKPFSTYHCSYRNPYLQYSVDSSDSKKRIRERQIAHDIFTPMQSFERSLNNQQGEVDIFENLQPRFTGGKVFLAILYFTETMSDINFKTIADRYFDELAKHIDEIELLLFLFYSLHHAFGLFRHNPDSLQFVIQKLTLGITKSIYEMK</sequence>
<dbReference type="AlphaFoldDB" id="D2VH25"/>
<evidence type="ECO:0000313" key="2">
    <source>
        <dbReference type="Proteomes" id="UP000006671"/>
    </source>
</evidence>
<dbReference type="OrthoDB" id="10255381at2759"/>
<keyword evidence="2" id="KW-1185">Reference proteome</keyword>
<protein>
    <submittedName>
        <fullName evidence="1">Predicted protein</fullName>
    </submittedName>
</protein>
<organism evidence="2">
    <name type="scientific">Naegleria gruberi</name>
    <name type="common">Amoeba</name>
    <dbReference type="NCBI Taxonomy" id="5762"/>
    <lineage>
        <taxon>Eukaryota</taxon>
        <taxon>Discoba</taxon>
        <taxon>Heterolobosea</taxon>
        <taxon>Tetramitia</taxon>
        <taxon>Eutetramitia</taxon>
        <taxon>Vahlkampfiidae</taxon>
        <taxon>Naegleria</taxon>
    </lineage>
</organism>
<dbReference type="KEGG" id="ngr:NAEGRDRAFT_68252"/>
<dbReference type="Proteomes" id="UP000006671">
    <property type="component" value="Unassembled WGS sequence"/>
</dbReference>
<reference evidence="1 2" key="1">
    <citation type="journal article" date="2010" name="Cell">
        <title>The genome of Naegleria gruberi illuminates early eukaryotic versatility.</title>
        <authorList>
            <person name="Fritz-Laylin L.K."/>
            <person name="Prochnik S.E."/>
            <person name="Ginger M.L."/>
            <person name="Dacks J.B."/>
            <person name="Carpenter M.L."/>
            <person name="Field M.C."/>
            <person name="Kuo A."/>
            <person name="Paredez A."/>
            <person name="Chapman J."/>
            <person name="Pham J."/>
            <person name="Shu S."/>
            <person name="Neupane R."/>
            <person name="Cipriano M."/>
            <person name="Mancuso J."/>
            <person name="Tu H."/>
            <person name="Salamov A."/>
            <person name="Lindquist E."/>
            <person name="Shapiro H."/>
            <person name="Lucas S."/>
            <person name="Grigoriev I.V."/>
            <person name="Cande W.Z."/>
            <person name="Fulton C."/>
            <person name="Rokhsar D.S."/>
            <person name="Dawson S.C."/>
        </authorList>
    </citation>
    <scope>NUCLEOTIDE SEQUENCE [LARGE SCALE GENOMIC DNA]</scope>
    <source>
        <strain evidence="1 2">NEG-M</strain>
    </source>
</reference>